<dbReference type="EMBL" id="UINC01004013">
    <property type="protein sequence ID" value="SVA11090.1"/>
    <property type="molecule type" value="Genomic_DNA"/>
</dbReference>
<gene>
    <name evidence="5" type="ORF">METZ01_LOCUS63944</name>
</gene>
<dbReference type="InterPro" id="IPR036909">
    <property type="entry name" value="Cyt_c-like_dom_sf"/>
</dbReference>
<protein>
    <recommendedName>
        <fullName evidence="4">Cytochrome c domain-containing protein</fullName>
    </recommendedName>
</protein>
<keyword evidence="2" id="KW-0479">Metal-binding</keyword>
<accession>A0A381T4G7</accession>
<evidence type="ECO:0000313" key="5">
    <source>
        <dbReference type="EMBL" id="SVA11090.1"/>
    </source>
</evidence>
<evidence type="ECO:0000256" key="1">
    <source>
        <dbReference type="ARBA" id="ARBA00022617"/>
    </source>
</evidence>
<dbReference type="GO" id="GO:0020037">
    <property type="term" value="F:heme binding"/>
    <property type="evidence" value="ECO:0007669"/>
    <property type="project" value="InterPro"/>
</dbReference>
<dbReference type="AlphaFoldDB" id="A0A381T4G7"/>
<keyword evidence="1" id="KW-0349">Heme</keyword>
<evidence type="ECO:0000259" key="4">
    <source>
        <dbReference type="Pfam" id="PF13442"/>
    </source>
</evidence>
<dbReference type="Gene3D" id="1.10.760.10">
    <property type="entry name" value="Cytochrome c-like domain"/>
    <property type="match status" value="1"/>
</dbReference>
<organism evidence="5">
    <name type="scientific">marine metagenome</name>
    <dbReference type="NCBI Taxonomy" id="408172"/>
    <lineage>
        <taxon>unclassified sequences</taxon>
        <taxon>metagenomes</taxon>
        <taxon>ecological metagenomes</taxon>
    </lineage>
</organism>
<keyword evidence="3" id="KW-0408">Iron</keyword>
<dbReference type="GO" id="GO:0009055">
    <property type="term" value="F:electron transfer activity"/>
    <property type="evidence" value="ECO:0007669"/>
    <property type="project" value="InterPro"/>
</dbReference>
<dbReference type="Pfam" id="PF13442">
    <property type="entry name" value="Cytochrome_CBB3"/>
    <property type="match status" value="1"/>
</dbReference>
<dbReference type="SUPFAM" id="SSF46626">
    <property type="entry name" value="Cytochrome c"/>
    <property type="match status" value="1"/>
</dbReference>
<feature type="domain" description="Cytochrome c" evidence="4">
    <location>
        <begin position="28"/>
        <end position="109"/>
    </location>
</feature>
<dbReference type="GO" id="GO:0046872">
    <property type="term" value="F:metal ion binding"/>
    <property type="evidence" value="ECO:0007669"/>
    <property type="project" value="UniProtKB-KW"/>
</dbReference>
<dbReference type="InterPro" id="IPR009056">
    <property type="entry name" value="Cyt_c-like_dom"/>
</dbReference>
<reference evidence="5" key="1">
    <citation type="submission" date="2018-05" db="EMBL/GenBank/DDBJ databases">
        <authorList>
            <person name="Lanie J.A."/>
            <person name="Ng W.-L."/>
            <person name="Kazmierczak K.M."/>
            <person name="Andrzejewski T.M."/>
            <person name="Davidsen T.M."/>
            <person name="Wayne K.J."/>
            <person name="Tettelin H."/>
            <person name="Glass J.I."/>
            <person name="Rusch D."/>
            <person name="Podicherti R."/>
            <person name="Tsui H.-C.T."/>
            <person name="Winkler M.E."/>
        </authorList>
    </citation>
    <scope>NUCLEOTIDE SEQUENCE</scope>
</reference>
<evidence type="ECO:0000256" key="2">
    <source>
        <dbReference type="ARBA" id="ARBA00022723"/>
    </source>
</evidence>
<sequence length="352" mass="37910">VPNVVRLVTFVVILTPVGVIAQIPSTSHEMYTAWCASCHAENGTGQVDVPTVTVEPMDFTDCSVTTPEPDADWELVIAQGGPVAGLSSQMPGYGDSLSGGQIHALISYIRTFCSEPSWPLGNVNFSRPIFTEKAFPENEVVILPSVSHGDEENGGQGVIKAVYERRFGTRGQFEISAPWRINAVGGRSTGLNDVTLGAKYVLHANSASTRILSGGVEVKIPTGTKNQGDGGNTTALEPYLLAGFAVSDFSLQTELKIEMPMSDVTEVTEVVYNVYGGRDLSGLPSTWSIGIELNGVDDRLAVTPQLRKGLTKTGALATAWGVRIPIVNRHRQHVQWVGYLLWEYRDPVRAAP</sequence>
<feature type="non-terminal residue" evidence="5">
    <location>
        <position position="1"/>
    </location>
</feature>
<proteinExistence type="predicted"/>
<name>A0A381T4G7_9ZZZZ</name>
<evidence type="ECO:0000256" key="3">
    <source>
        <dbReference type="ARBA" id="ARBA00023004"/>
    </source>
</evidence>